<dbReference type="PANTHER" id="PTHR32494:SF5">
    <property type="entry name" value="ALLANTOATE AMIDOHYDROLASE"/>
    <property type="match status" value="1"/>
</dbReference>
<dbReference type="GO" id="GO:0016813">
    <property type="term" value="F:hydrolase activity, acting on carbon-nitrogen (but not peptide) bonds, in linear amidines"/>
    <property type="evidence" value="ECO:0007669"/>
    <property type="project" value="InterPro"/>
</dbReference>
<dbReference type="EMBL" id="QMDX01000018">
    <property type="protein sequence ID" value="TSD09013.1"/>
    <property type="molecule type" value="Genomic_DNA"/>
</dbReference>
<comment type="caution">
    <text evidence="2">The sequence shown here is derived from an EMBL/GenBank/DDBJ whole genome shotgun (WGS) entry which is preliminary data.</text>
</comment>
<evidence type="ECO:0000313" key="3">
    <source>
        <dbReference type="Proteomes" id="UP000319894"/>
    </source>
</evidence>
<protein>
    <submittedName>
        <fullName evidence="2">Zn-dependent hydrolase</fullName>
    </submittedName>
</protein>
<reference evidence="2 3" key="1">
    <citation type="submission" date="2018-06" db="EMBL/GenBank/DDBJ databases">
        <title>Natronomonas sp. F16-60 a new haloarchaeon isolated from a solar saltern of Isla Cristina, Huelva, Spain.</title>
        <authorList>
            <person name="Duran-Viseras A."/>
            <person name="Sanchez-Porro C."/>
            <person name="Ventosa A."/>
        </authorList>
    </citation>
    <scope>NUCLEOTIDE SEQUENCE [LARGE SCALE GENOMIC DNA]</scope>
    <source>
        <strain evidence="2 3">F16-60</strain>
    </source>
</reference>
<gene>
    <name evidence="2" type="ORF">DP107_17240</name>
</gene>
<dbReference type="CDD" id="cd03884">
    <property type="entry name" value="M20_bAS"/>
    <property type="match status" value="1"/>
</dbReference>
<dbReference type="InterPro" id="IPR010158">
    <property type="entry name" value="Amidase_Cbmase"/>
</dbReference>
<dbReference type="SUPFAM" id="SSF53187">
    <property type="entry name" value="Zn-dependent exopeptidases"/>
    <property type="match status" value="1"/>
</dbReference>
<dbReference type="PIRSF" id="PIRSF001235">
    <property type="entry name" value="Amidase_carbamoylase"/>
    <property type="match status" value="1"/>
</dbReference>
<dbReference type="RefSeq" id="WP_144263368.1">
    <property type="nucleotide sequence ID" value="NZ_QMDX01000018.1"/>
</dbReference>
<keyword evidence="3" id="KW-1185">Reference proteome</keyword>
<evidence type="ECO:0000256" key="1">
    <source>
        <dbReference type="ARBA" id="ARBA00022801"/>
    </source>
</evidence>
<name>A0A554MV54_9EURY</name>
<dbReference type="Gene3D" id="3.40.630.10">
    <property type="entry name" value="Zn peptidases"/>
    <property type="match status" value="1"/>
</dbReference>
<dbReference type="AlphaFoldDB" id="A0A554MV54"/>
<dbReference type="InterPro" id="IPR002933">
    <property type="entry name" value="Peptidase_M20"/>
</dbReference>
<proteinExistence type="predicted"/>
<dbReference type="InParanoid" id="A0A554MV54"/>
<dbReference type="SUPFAM" id="SSF55031">
    <property type="entry name" value="Bacterial exopeptidase dimerisation domain"/>
    <property type="match status" value="1"/>
</dbReference>
<keyword evidence="1 2" id="KW-0378">Hydrolase</keyword>
<sequence length="424" mass="44979">MSSGFEIDREAVKDDIQRTANIGMVDSDVGVARTVLPGSPANGQARTYLVERMTTAGLEVSTDAVGNICGRWAPPECDQTAGAVAVGSHLDSVPMGGIFDGPLGIYAGLEGVRTIKRNARDITRPIEVVCFTGEEGTRFANGVLGSSVSAGKRSVADALALSDGDVTLEQALQDIGFRGEGRLDASEWDSWLELHVEQGRILERANDPVGVVSSITGTTRCRVRIEGEANHAGTTPMHERTDALAAASELVLAVEGDAREIAVDESESAVATVGSLTVDPGTINVVPGTVTLGIDIRDTESSVIERMVGTVEKTCDALRRDRDVEVSLETPYEIRPQPMAERVRGALHSGARRMDLEPLVLHSGAGHDTMQVATVTDARMLFARSRGGHSHSPLEHTDWLDCAVATQVLTNALAELAGAEPQRN</sequence>
<dbReference type="PANTHER" id="PTHR32494">
    <property type="entry name" value="ALLANTOATE DEIMINASE-RELATED"/>
    <property type="match status" value="1"/>
</dbReference>
<dbReference type="OrthoDB" id="35906at2157"/>
<dbReference type="InterPro" id="IPR036264">
    <property type="entry name" value="Bact_exopeptidase_dim_dom"/>
</dbReference>
<dbReference type="Pfam" id="PF01546">
    <property type="entry name" value="Peptidase_M20"/>
    <property type="match status" value="1"/>
</dbReference>
<dbReference type="Proteomes" id="UP000319894">
    <property type="component" value="Unassembled WGS sequence"/>
</dbReference>
<dbReference type="Gene3D" id="3.30.70.360">
    <property type="match status" value="1"/>
</dbReference>
<dbReference type="NCBIfam" id="TIGR01879">
    <property type="entry name" value="hydantase"/>
    <property type="match status" value="1"/>
</dbReference>
<accession>A0A554MV54</accession>
<evidence type="ECO:0000313" key="2">
    <source>
        <dbReference type="EMBL" id="TSD09013.1"/>
    </source>
</evidence>
<organism evidence="2 3">
    <name type="scientific">Haloglomus irregulare</name>
    <dbReference type="NCBI Taxonomy" id="2234134"/>
    <lineage>
        <taxon>Archaea</taxon>
        <taxon>Methanobacteriati</taxon>
        <taxon>Methanobacteriota</taxon>
        <taxon>Stenosarchaea group</taxon>
        <taxon>Halobacteria</taxon>
        <taxon>Halobacteriales</taxon>
        <taxon>Natronomonadaceae</taxon>
        <taxon>Haloglomus</taxon>
    </lineage>
</organism>